<comment type="caution">
    <text evidence="1">The sequence shown here is derived from an EMBL/GenBank/DDBJ whole genome shotgun (WGS) entry which is preliminary data.</text>
</comment>
<proteinExistence type="predicted"/>
<reference evidence="1 2" key="1">
    <citation type="journal article" date="2016" name="Nat. Biotechnol.">
        <title>Measurement of bacterial replication rates in microbial communities.</title>
        <authorList>
            <person name="Brown C.T."/>
            <person name="Olm M.R."/>
            <person name="Thomas B.C."/>
            <person name="Banfield J.F."/>
        </authorList>
    </citation>
    <scope>NUCLEOTIDE SEQUENCE [LARGE SCALE GENOMIC DNA]</scope>
    <source>
        <strain evidence="1">46_33</strain>
    </source>
</reference>
<organism evidence="1 2">
    <name type="scientific">Phascolarctobacterium succinatutens</name>
    <dbReference type="NCBI Taxonomy" id="626940"/>
    <lineage>
        <taxon>Bacteria</taxon>
        <taxon>Bacillati</taxon>
        <taxon>Bacillota</taxon>
        <taxon>Negativicutes</taxon>
        <taxon>Acidaminococcales</taxon>
        <taxon>Acidaminococcaceae</taxon>
        <taxon>Phascolarctobacterium</taxon>
    </lineage>
</organism>
<protein>
    <submittedName>
        <fullName evidence="1">Uncharacterized protein</fullName>
    </submittedName>
</protein>
<dbReference type="Proteomes" id="UP000186777">
    <property type="component" value="Unassembled WGS sequence"/>
</dbReference>
<name>A0A1Q6R8G9_9FIRM</name>
<dbReference type="AlphaFoldDB" id="A0A1Q6R8G9"/>
<evidence type="ECO:0000313" key="2">
    <source>
        <dbReference type="Proteomes" id="UP000186777"/>
    </source>
</evidence>
<sequence>MNRQLADNEDRRKNLHDFKKKICGTKKNFTDFRRFLWKNQLKILLFLRFFEEFLMPIKAIIKHVSFSTNPSVSRKNLKKVPKKMLT</sequence>
<gene>
    <name evidence="1" type="ORF">BHW43_03155</name>
</gene>
<evidence type="ECO:0000313" key="1">
    <source>
        <dbReference type="EMBL" id="OLA38636.1"/>
    </source>
</evidence>
<dbReference type="EMBL" id="MNTG01000012">
    <property type="protein sequence ID" value="OLA38636.1"/>
    <property type="molecule type" value="Genomic_DNA"/>
</dbReference>
<accession>A0A1Q6R8G9</accession>